<dbReference type="AlphaFoldDB" id="A0A1D8UR07"/>
<protein>
    <submittedName>
        <fullName evidence="1">Uncharacterized protein</fullName>
    </submittedName>
</protein>
<reference evidence="1 2" key="1">
    <citation type="journal article" date="2016" name="Microb. Cell Fact.">
        <title>Dissection of exopolysaccharide biosynthesis in Kozakia baliensis.</title>
        <authorList>
            <person name="Brandt J.U."/>
            <person name="Jakob F."/>
            <person name="Behr J."/>
            <person name="Geissler A.J."/>
            <person name="Vogel R.F."/>
        </authorList>
    </citation>
    <scope>NUCLEOTIDE SEQUENCE [LARGE SCALE GENOMIC DNA]</scope>
    <source>
        <strain evidence="1 2">DSM 14400</strain>
    </source>
</reference>
<organism evidence="1 2">
    <name type="scientific">Kozakia baliensis</name>
    <dbReference type="NCBI Taxonomy" id="153496"/>
    <lineage>
        <taxon>Bacteria</taxon>
        <taxon>Pseudomonadati</taxon>
        <taxon>Pseudomonadota</taxon>
        <taxon>Alphaproteobacteria</taxon>
        <taxon>Acetobacterales</taxon>
        <taxon>Acetobacteraceae</taxon>
        <taxon>Kozakia</taxon>
    </lineage>
</organism>
<dbReference type="EMBL" id="CP014674">
    <property type="protein sequence ID" value="AOX16083.1"/>
    <property type="molecule type" value="Genomic_DNA"/>
</dbReference>
<proteinExistence type="predicted"/>
<dbReference type="OrthoDB" id="7355818at2"/>
<dbReference type="RefSeq" id="WP_070401910.1">
    <property type="nucleotide sequence ID" value="NZ_BJVW01000015.1"/>
</dbReference>
<evidence type="ECO:0000313" key="2">
    <source>
        <dbReference type="Proteomes" id="UP000179145"/>
    </source>
</evidence>
<evidence type="ECO:0000313" key="1">
    <source>
        <dbReference type="EMBL" id="AOX16083.1"/>
    </source>
</evidence>
<accession>A0A1D8UR07</accession>
<dbReference type="KEGG" id="kba:A0U89_01865"/>
<keyword evidence="2" id="KW-1185">Reference proteome</keyword>
<name>A0A1D8UR07_9PROT</name>
<gene>
    <name evidence="1" type="ORF">A0U89_01865</name>
</gene>
<dbReference type="eggNOG" id="COG0741">
    <property type="taxonomic scope" value="Bacteria"/>
</dbReference>
<dbReference type="Proteomes" id="UP000179145">
    <property type="component" value="Chromosome"/>
</dbReference>
<sequence length="159" mass="17403">MEGVDISQFKHLIVVPTLAALGLGSPSAVNLVTGTALAESRGAYLRQINGGPALGFWQMEPATHDDCWENFLNFPAQSRLKRVLEGMLSNDLPKCAQLVSNLRYASAMARIRFYRVGAPLPTADDAMELSLYHKQHYNTYRGAADPAANAPLFRRAVQA</sequence>